<dbReference type="EMBL" id="CAADFN010000011">
    <property type="protein sequence ID" value="VFK14793.1"/>
    <property type="molecule type" value="Genomic_DNA"/>
</dbReference>
<keyword evidence="1" id="KW-1133">Transmembrane helix</keyword>
<evidence type="ECO:0000256" key="1">
    <source>
        <dbReference type="SAM" id="Phobius"/>
    </source>
</evidence>
<evidence type="ECO:0000313" key="2">
    <source>
        <dbReference type="EMBL" id="VFK14793.1"/>
    </source>
</evidence>
<keyword evidence="1" id="KW-0472">Membrane</keyword>
<organism evidence="2">
    <name type="scientific">Candidatus Kentrum sp. LFY</name>
    <dbReference type="NCBI Taxonomy" id="2126342"/>
    <lineage>
        <taxon>Bacteria</taxon>
        <taxon>Pseudomonadati</taxon>
        <taxon>Pseudomonadota</taxon>
        <taxon>Gammaproteobacteria</taxon>
        <taxon>Candidatus Kentrum</taxon>
    </lineage>
</organism>
<accession>A0A450WCM1</accession>
<feature type="transmembrane region" description="Helical" evidence="1">
    <location>
        <begin position="21"/>
        <end position="43"/>
    </location>
</feature>
<reference evidence="2" key="1">
    <citation type="submission" date="2019-02" db="EMBL/GenBank/DDBJ databases">
        <authorList>
            <person name="Gruber-Vodicka R. H."/>
            <person name="Seah K. B. B."/>
        </authorList>
    </citation>
    <scope>NUCLEOTIDE SEQUENCE</scope>
    <source>
        <strain evidence="2">BECK_BY7</strain>
    </source>
</reference>
<feature type="transmembrane region" description="Helical" evidence="1">
    <location>
        <begin position="49"/>
        <end position="71"/>
    </location>
</feature>
<protein>
    <submittedName>
        <fullName evidence="2">Uncharacterized protein</fullName>
    </submittedName>
</protein>
<proteinExistence type="predicted"/>
<dbReference type="AlphaFoldDB" id="A0A450WCM1"/>
<gene>
    <name evidence="2" type="ORF">BECKLFY1418C_GA0070996_10116</name>
</gene>
<keyword evidence="1" id="KW-0812">Transmembrane</keyword>
<name>A0A450WCM1_9GAMM</name>
<sequence length="116" mass="13268">MRITIIFTVNISKLDLTKEKIAYLKFWLGIMVAVGITLMSWFLSNFRSAHWLLVVADVLALFAIGIGGYAIHIRIEKKSQASRSCENDNDHYCCRRFPCLPCTRCRTQGRVARVKS</sequence>